<dbReference type="InterPro" id="IPR036291">
    <property type="entry name" value="NAD(P)-bd_dom_sf"/>
</dbReference>
<feature type="domain" description="NAD-dependent epimerase/dehydratase" evidence="2">
    <location>
        <begin position="6"/>
        <end position="246"/>
    </location>
</feature>
<dbReference type="PANTHER" id="PTHR43000">
    <property type="entry name" value="DTDP-D-GLUCOSE 4,6-DEHYDRATASE-RELATED"/>
    <property type="match status" value="1"/>
</dbReference>
<dbReference type="Gene3D" id="3.40.50.720">
    <property type="entry name" value="NAD(P)-binding Rossmann-like Domain"/>
    <property type="match status" value="1"/>
</dbReference>
<gene>
    <name evidence="3" type="ORF">ENV35_04580</name>
</gene>
<sequence>MEVKKILITGGCGFVGHHFVEHFLKETDWEIIIWDKLSYASNGFDRLRDIDVFDEKRIKVLTVDMNLPISEGIKKETGDVDYVINLASESHVDNSIANPVSFIQNNVNLILNLLEWVRGLKNIKKITQFSTDEVYGPAPEGTEYKEGDRHCPSNPYSASKSAQEMICRAYANTYKLPINITNSMNIFGERQHPEKFIPLCIRKILKGEKVLIHSNAEKTKAGSRFWLHARNIAKAIHFILEKTDERLDKYDASKGVFNIVGEKEIDNLTLAKKIAEILGKPLNYEMVNWHESRPGHDLRYALDGSKLKSYGFEYPKTFEESLKKTIEWSIKPENQKWLNL</sequence>
<protein>
    <submittedName>
        <fullName evidence="3">NAD-dependent epimerase/dehydratase family protein</fullName>
    </submittedName>
</protein>
<evidence type="ECO:0000256" key="1">
    <source>
        <dbReference type="ARBA" id="ARBA00007637"/>
    </source>
</evidence>
<reference evidence="3" key="1">
    <citation type="journal article" date="2020" name="mSystems">
        <title>Genome- and Community-Level Interaction Insights into Carbon Utilization and Element Cycling Functions of Hydrothermarchaeota in Hydrothermal Sediment.</title>
        <authorList>
            <person name="Zhou Z."/>
            <person name="Liu Y."/>
            <person name="Xu W."/>
            <person name="Pan J."/>
            <person name="Luo Z.H."/>
            <person name="Li M."/>
        </authorList>
    </citation>
    <scope>NUCLEOTIDE SEQUENCE [LARGE SCALE GENOMIC DNA]</scope>
    <source>
        <strain evidence="3">SpSt-751</strain>
    </source>
</reference>
<evidence type="ECO:0000313" key="3">
    <source>
        <dbReference type="EMBL" id="HGB31133.1"/>
    </source>
</evidence>
<accession>A0A7C3WW34</accession>
<name>A0A7C3WW34_9BACT</name>
<dbReference type="InterPro" id="IPR001509">
    <property type="entry name" value="Epimerase_deHydtase"/>
</dbReference>
<comment type="caution">
    <text evidence="3">The sequence shown here is derived from an EMBL/GenBank/DDBJ whole genome shotgun (WGS) entry which is preliminary data.</text>
</comment>
<comment type="similarity">
    <text evidence="1">Belongs to the NAD(P)-dependent epimerase/dehydratase family.</text>
</comment>
<dbReference type="Gene3D" id="3.90.25.10">
    <property type="entry name" value="UDP-galactose 4-epimerase, domain 1"/>
    <property type="match status" value="1"/>
</dbReference>
<organism evidence="3">
    <name type="scientific">Dictyoglomus turgidum</name>
    <dbReference type="NCBI Taxonomy" id="513050"/>
    <lineage>
        <taxon>Bacteria</taxon>
        <taxon>Pseudomonadati</taxon>
        <taxon>Dictyoglomota</taxon>
        <taxon>Dictyoglomia</taxon>
        <taxon>Dictyoglomales</taxon>
        <taxon>Dictyoglomaceae</taxon>
        <taxon>Dictyoglomus</taxon>
    </lineage>
</organism>
<dbReference type="Pfam" id="PF01370">
    <property type="entry name" value="Epimerase"/>
    <property type="match status" value="1"/>
</dbReference>
<evidence type="ECO:0000259" key="2">
    <source>
        <dbReference type="Pfam" id="PF01370"/>
    </source>
</evidence>
<dbReference type="EMBL" id="DTGA01000104">
    <property type="protein sequence ID" value="HGB31133.1"/>
    <property type="molecule type" value="Genomic_DNA"/>
</dbReference>
<proteinExistence type="inferred from homology"/>
<dbReference type="SUPFAM" id="SSF51735">
    <property type="entry name" value="NAD(P)-binding Rossmann-fold domains"/>
    <property type="match status" value="1"/>
</dbReference>
<dbReference type="AlphaFoldDB" id="A0A7C3WW34"/>